<dbReference type="AlphaFoldDB" id="A0A087RG53"/>
<evidence type="ECO:0000313" key="2">
    <source>
        <dbReference type="Proteomes" id="UP000053286"/>
    </source>
</evidence>
<dbReference type="Proteomes" id="UP000053286">
    <property type="component" value="Unassembled WGS sequence"/>
</dbReference>
<protein>
    <recommendedName>
        <fullName evidence="3">Mesothelin</fullName>
    </recommendedName>
</protein>
<evidence type="ECO:0000313" key="1">
    <source>
        <dbReference type="EMBL" id="KFM12457.1"/>
    </source>
</evidence>
<dbReference type="EMBL" id="KL226347">
    <property type="protein sequence ID" value="KFM12457.1"/>
    <property type="molecule type" value="Genomic_DNA"/>
</dbReference>
<feature type="non-terminal residue" evidence="1">
    <location>
        <position position="1"/>
    </location>
</feature>
<reference evidence="1 2" key="1">
    <citation type="submission" date="2014-04" db="EMBL/GenBank/DDBJ databases">
        <title>Genome evolution of avian class.</title>
        <authorList>
            <person name="Zhang G."/>
            <person name="Li C."/>
        </authorList>
    </citation>
    <scope>NUCLEOTIDE SEQUENCE [LARGE SCALE GENOMIC DNA]</scope>
    <source>
        <strain evidence="1">BGI_AS27</strain>
    </source>
</reference>
<accession>A0A087RG53</accession>
<organism evidence="1 2">
    <name type="scientific">Aptenodytes forsteri</name>
    <name type="common">Emperor penguin</name>
    <dbReference type="NCBI Taxonomy" id="9233"/>
    <lineage>
        <taxon>Eukaryota</taxon>
        <taxon>Metazoa</taxon>
        <taxon>Chordata</taxon>
        <taxon>Craniata</taxon>
        <taxon>Vertebrata</taxon>
        <taxon>Euteleostomi</taxon>
        <taxon>Archelosauria</taxon>
        <taxon>Archosauria</taxon>
        <taxon>Dinosauria</taxon>
        <taxon>Saurischia</taxon>
        <taxon>Theropoda</taxon>
        <taxon>Coelurosauria</taxon>
        <taxon>Aves</taxon>
        <taxon>Neognathae</taxon>
        <taxon>Neoaves</taxon>
        <taxon>Aequornithes</taxon>
        <taxon>Sphenisciformes</taxon>
        <taxon>Spheniscidae</taxon>
        <taxon>Aptenodytes</taxon>
    </lineage>
</organism>
<gene>
    <name evidence="1" type="ORF">AS27_12337</name>
</gene>
<proteinExistence type="predicted"/>
<evidence type="ECO:0008006" key="3">
    <source>
        <dbReference type="Google" id="ProtNLM"/>
    </source>
</evidence>
<name>A0A087RG53_APTFO</name>
<sequence length="127" mass="13373">APPTFFSVCVGPFQVASSLVRKFEHFPPAILHALGQAAVGLSISDIENGISDKDLEASIPALGEVRGWNAEQSSTIVNKLLSSGYQILDGQSLAKLGSLVAGLNSSTLRSLSPEVILEAIKLPEFVQ</sequence>
<feature type="non-terminal residue" evidence="1">
    <location>
        <position position="127"/>
    </location>
</feature>
<keyword evidence="2" id="KW-1185">Reference proteome</keyword>